<accession>A0A0D2MEF9</accession>
<dbReference type="RefSeq" id="XP_013892570.1">
    <property type="nucleotide sequence ID" value="XM_014037116.1"/>
</dbReference>
<organism evidence="4 5">
    <name type="scientific">Monoraphidium neglectum</name>
    <dbReference type="NCBI Taxonomy" id="145388"/>
    <lineage>
        <taxon>Eukaryota</taxon>
        <taxon>Viridiplantae</taxon>
        <taxon>Chlorophyta</taxon>
        <taxon>core chlorophytes</taxon>
        <taxon>Chlorophyceae</taxon>
        <taxon>CS clade</taxon>
        <taxon>Sphaeropleales</taxon>
        <taxon>Selenastraceae</taxon>
        <taxon>Monoraphidium</taxon>
    </lineage>
</organism>
<evidence type="ECO:0000313" key="5">
    <source>
        <dbReference type="Proteomes" id="UP000054498"/>
    </source>
</evidence>
<evidence type="ECO:0000256" key="2">
    <source>
        <dbReference type="SAM" id="Phobius"/>
    </source>
</evidence>
<dbReference type="OrthoDB" id="10539425at2759"/>
<dbReference type="InterPro" id="IPR023298">
    <property type="entry name" value="ATPase_P-typ_TM_dom_sf"/>
</dbReference>
<keyword evidence="2" id="KW-0812">Transmembrane</keyword>
<evidence type="ECO:0000259" key="3">
    <source>
        <dbReference type="Pfam" id="PF00689"/>
    </source>
</evidence>
<dbReference type="GeneID" id="25731972"/>
<feature type="domain" description="Cation-transporting P-type ATPase C-terminal" evidence="3">
    <location>
        <begin position="3"/>
        <end position="106"/>
    </location>
</feature>
<dbReference type="Gene3D" id="1.20.1110.10">
    <property type="entry name" value="Calcium-transporting ATPase, transmembrane domain"/>
    <property type="match status" value="1"/>
</dbReference>
<dbReference type="Pfam" id="PF00689">
    <property type="entry name" value="Cation_ATPase_C"/>
    <property type="match status" value="1"/>
</dbReference>
<keyword evidence="2" id="KW-1133">Transmembrane helix</keyword>
<dbReference type="EMBL" id="KK104685">
    <property type="protein sequence ID" value="KIY93550.1"/>
    <property type="molecule type" value="Genomic_DNA"/>
</dbReference>
<feature type="region of interest" description="Disordered" evidence="1">
    <location>
        <begin position="174"/>
        <end position="196"/>
    </location>
</feature>
<evidence type="ECO:0000256" key="1">
    <source>
        <dbReference type="SAM" id="MobiDB-lite"/>
    </source>
</evidence>
<feature type="transmembrane region" description="Helical" evidence="2">
    <location>
        <begin position="52"/>
        <end position="72"/>
    </location>
</feature>
<feature type="compositionally biased region" description="Low complexity" evidence="1">
    <location>
        <begin position="186"/>
        <end position="196"/>
    </location>
</feature>
<proteinExistence type="predicted"/>
<dbReference type="SUPFAM" id="SSF81665">
    <property type="entry name" value="Calcium ATPase, transmembrane domain M"/>
    <property type="match status" value="1"/>
</dbReference>
<name>A0A0D2MEF9_9CHLO</name>
<keyword evidence="5" id="KW-1185">Reference proteome</keyword>
<dbReference type="AlphaFoldDB" id="A0A0D2MEF9"/>
<evidence type="ECO:0000313" key="4">
    <source>
        <dbReference type="EMBL" id="KIY93550.1"/>
    </source>
</evidence>
<protein>
    <submittedName>
        <fullName evidence="4">Cation transporting ATPase</fullName>
    </submittedName>
</protein>
<dbReference type="KEGG" id="mng:MNEG_14412"/>
<dbReference type="Proteomes" id="UP000054498">
    <property type="component" value="Unassembled WGS sequence"/>
</dbReference>
<reference evidence="4 5" key="1">
    <citation type="journal article" date="2013" name="BMC Genomics">
        <title>Reconstruction of the lipid metabolism for the microalga Monoraphidium neglectum from its genome sequence reveals characteristics suitable for biofuel production.</title>
        <authorList>
            <person name="Bogen C."/>
            <person name="Al-Dilaimi A."/>
            <person name="Albersmeier A."/>
            <person name="Wichmann J."/>
            <person name="Grundmann M."/>
            <person name="Rupp O."/>
            <person name="Lauersen K.J."/>
            <person name="Blifernez-Klassen O."/>
            <person name="Kalinowski J."/>
            <person name="Goesmann A."/>
            <person name="Mussgnug J.H."/>
            <person name="Kruse O."/>
        </authorList>
    </citation>
    <scope>NUCLEOTIDE SEQUENCE [LARGE SCALE GENOMIC DNA]</scope>
    <source>
        <strain evidence="4 5">SAG 48.87</strain>
    </source>
</reference>
<dbReference type="InterPro" id="IPR006068">
    <property type="entry name" value="ATPase_P-typ_cation-transptr_C"/>
</dbReference>
<keyword evidence="2" id="KW-0472">Membrane</keyword>
<gene>
    <name evidence="4" type="ORF">MNEG_14412</name>
</gene>
<sequence length="196" mass="21169">MFYWGERDGLDLGMRRAEAFSVLVGSQVAYFVNCRFLKASTLHPRVLHGNRIAYASIFSTLALVVFLVYTPGVNAFFHQAPMNGIQWARTICCIAAVYLIVEAEKAAVDPIVMPVLRPAMSWMEARVPSWLSFDWSPERARRAAAALCAAPKVKTGPLHRRSAVRRVARGGSFLAAGPGGAPAPAPRGGAVGEEAA</sequence>